<accession>A0ABR8XQN9</accession>
<keyword evidence="5" id="KW-1185">Reference proteome</keyword>
<proteinExistence type="inferred from homology"/>
<name>A0ABR8XQN9_9BACL</name>
<dbReference type="PANTHER" id="PTHR11092:SF0">
    <property type="entry name" value="EPIMERASE FAMILY PROTEIN SDR39U1"/>
    <property type="match status" value="1"/>
</dbReference>
<organism evidence="4 5">
    <name type="scientific">Solibacillus merdavium</name>
    <dbReference type="NCBI Taxonomy" id="2762218"/>
    <lineage>
        <taxon>Bacteria</taxon>
        <taxon>Bacillati</taxon>
        <taxon>Bacillota</taxon>
        <taxon>Bacilli</taxon>
        <taxon>Bacillales</taxon>
        <taxon>Caryophanaceae</taxon>
        <taxon>Solibacillus</taxon>
    </lineage>
</organism>
<sequence length="299" mass="33494">MRVAIAGGTGMVGRKLSEQLIENGHEIIILTRGMQQMKNGIQYVQWLNDDATPELYVKNIDVFINLAGVSLNDGRWTEEQKEKIYNSRMEATDEVIRLLRNLQYKPQVLINASAVGIYPVSETAVYTEQSDERANDFLGQVVTHWEEKALPAEQLGIRTCLTRFGVILQNGEGALPMMVLPYKLGFGGTIGSGNQWLSWIHIDDVVRAMLLLISDESLSGPINFTTPNVKRMREFGKSIGKALNRPHWLPVPSTALKLALGEKSILVLEGQHVIPEKLLTANFEFQFASVEDAIRNLYK</sequence>
<feature type="domain" description="NAD-dependent epimerase/dehydratase" evidence="2">
    <location>
        <begin position="4"/>
        <end position="215"/>
    </location>
</feature>
<dbReference type="InterPro" id="IPR013549">
    <property type="entry name" value="DUF1731"/>
</dbReference>
<dbReference type="NCBIfam" id="TIGR01777">
    <property type="entry name" value="yfcH"/>
    <property type="match status" value="1"/>
</dbReference>
<dbReference type="Proteomes" id="UP000600565">
    <property type="component" value="Unassembled WGS sequence"/>
</dbReference>
<dbReference type="CDD" id="cd05242">
    <property type="entry name" value="SDR_a8"/>
    <property type="match status" value="1"/>
</dbReference>
<evidence type="ECO:0000313" key="5">
    <source>
        <dbReference type="Proteomes" id="UP000600565"/>
    </source>
</evidence>
<dbReference type="Pfam" id="PF08338">
    <property type="entry name" value="DUF1731"/>
    <property type="match status" value="1"/>
</dbReference>
<comment type="similarity">
    <text evidence="1">Belongs to the NAD(P)-dependent epimerase/dehydratase family. SDR39U1 subfamily.</text>
</comment>
<feature type="domain" description="DUF1731" evidence="3">
    <location>
        <begin position="251"/>
        <end position="297"/>
    </location>
</feature>
<protein>
    <submittedName>
        <fullName evidence="4">TIGR01777 family protein</fullName>
    </submittedName>
</protein>
<dbReference type="PANTHER" id="PTHR11092">
    <property type="entry name" value="SUGAR NUCLEOTIDE EPIMERASE RELATED"/>
    <property type="match status" value="1"/>
</dbReference>
<dbReference type="RefSeq" id="WP_191704707.1">
    <property type="nucleotide sequence ID" value="NZ_JACSPW010000014.1"/>
</dbReference>
<dbReference type="InterPro" id="IPR001509">
    <property type="entry name" value="Epimerase_deHydtase"/>
</dbReference>
<dbReference type="InterPro" id="IPR010099">
    <property type="entry name" value="SDR39U1"/>
</dbReference>
<comment type="caution">
    <text evidence="4">The sequence shown here is derived from an EMBL/GenBank/DDBJ whole genome shotgun (WGS) entry which is preliminary data.</text>
</comment>
<dbReference type="Pfam" id="PF01370">
    <property type="entry name" value="Epimerase"/>
    <property type="match status" value="1"/>
</dbReference>
<evidence type="ECO:0000259" key="3">
    <source>
        <dbReference type="Pfam" id="PF08338"/>
    </source>
</evidence>
<dbReference type="Gene3D" id="3.40.50.720">
    <property type="entry name" value="NAD(P)-binding Rossmann-like Domain"/>
    <property type="match status" value="1"/>
</dbReference>
<dbReference type="EMBL" id="JACSPW010000014">
    <property type="protein sequence ID" value="MBD8034202.1"/>
    <property type="molecule type" value="Genomic_DNA"/>
</dbReference>
<evidence type="ECO:0000313" key="4">
    <source>
        <dbReference type="EMBL" id="MBD8034202.1"/>
    </source>
</evidence>
<reference evidence="4 5" key="1">
    <citation type="submission" date="2020-08" db="EMBL/GenBank/DDBJ databases">
        <title>A Genomic Blueprint of the Chicken Gut Microbiome.</title>
        <authorList>
            <person name="Gilroy R."/>
            <person name="Ravi A."/>
            <person name="Getino M."/>
            <person name="Pursley I."/>
            <person name="Horton D.L."/>
            <person name="Alikhan N.-F."/>
            <person name="Baker D."/>
            <person name="Gharbi K."/>
            <person name="Hall N."/>
            <person name="Watson M."/>
            <person name="Adriaenssens E.M."/>
            <person name="Foster-Nyarko E."/>
            <person name="Jarju S."/>
            <person name="Secka A."/>
            <person name="Antonio M."/>
            <person name="Oren A."/>
            <person name="Chaudhuri R."/>
            <person name="La Ragione R.M."/>
            <person name="Hildebrand F."/>
            <person name="Pallen M.J."/>
        </authorList>
    </citation>
    <scope>NUCLEOTIDE SEQUENCE [LARGE SCALE GENOMIC DNA]</scope>
    <source>
        <strain evidence="4 5">Sa1YVA6</strain>
    </source>
</reference>
<evidence type="ECO:0000256" key="1">
    <source>
        <dbReference type="ARBA" id="ARBA00009353"/>
    </source>
</evidence>
<gene>
    <name evidence="4" type="ORF">H9632_14115</name>
</gene>
<dbReference type="InterPro" id="IPR036291">
    <property type="entry name" value="NAD(P)-bd_dom_sf"/>
</dbReference>
<evidence type="ECO:0000259" key="2">
    <source>
        <dbReference type="Pfam" id="PF01370"/>
    </source>
</evidence>
<dbReference type="SUPFAM" id="SSF51735">
    <property type="entry name" value="NAD(P)-binding Rossmann-fold domains"/>
    <property type="match status" value="1"/>
</dbReference>